<dbReference type="SUPFAM" id="SSF81891">
    <property type="entry name" value="Poly A polymerase C-terminal region-like"/>
    <property type="match status" value="1"/>
</dbReference>
<dbReference type="KEGG" id="dba:Dbac_1458"/>
<keyword evidence="15" id="KW-1185">Reference proteome</keyword>
<evidence type="ECO:0000256" key="2">
    <source>
        <dbReference type="ARBA" id="ARBA00007265"/>
    </source>
</evidence>
<dbReference type="GO" id="GO:0008033">
    <property type="term" value="P:tRNA processing"/>
    <property type="evidence" value="ECO:0007669"/>
    <property type="project" value="UniProtKB-KW"/>
</dbReference>
<evidence type="ECO:0000256" key="3">
    <source>
        <dbReference type="ARBA" id="ARBA00022555"/>
    </source>
</evidence>
<dbReference type="SMART" id="SM00116">
    <property type="entry name" value="CBS"/>
    <property type="match status" value="2"/>
</dbReference>
<evidence type="ECO:0000256" key="5">
    <source>
        <dbReference type="ARBA" id="ARBA00022694"/>
    </source>
</evidence>
<keyword evidence="11" id="KW-0129">CBS domain</keyword>
<dbReference type="eggNOG" id="COG0618">
    <property type="taxonomic scope" value="Bacteria"/>
</dbReference>
<accession>C7LTJ5</accession>
<dbReference type="GO" id="GO:0000049">
    <property type="term" value="F:tRNA binding"/>
    <property type="evidence" value="ECO:0007669"/>
    <property type="project" value="UniProtKB-KW"/>
</dbReference>
<keyword evidence="4 12" id="KW-0808">Transferase</keyword>
<dbReference type="SUPFAM" id="SSF81301">
    <property type="entry name" value="Nucleotidyltransferase"/>
    <property type="match status" value="1"/>
</dbReference>
<dbReference type="PANTHER" id="PTHR47788:SF1">
    <property type="entry name" value="A-ADDING TRNA NUCLEOTIDYLTRANSFERASE"/>
    <property type="match status" value="1"/>
</dbReference>
<dbReference type="InterPro" id="IPR046342">
    <property type="entry name" value="CBS_dom_sf"/>
</dbReference>
<evidence type="ECO:0000256" key="8">
    <source>
        <dbReference type="ARBA" id="ARBA00022741"/>
    </source>
</evidence>
<dbReference type="OrthoDB" id="9805698at2"/>
<evidence type="ECO:0000256" key="1">
    <source>
        <dbReference type="ARBA" id="ARBA00001946"/>
    </source>
</evidence>
<name>C7LTJ5_DESBD</name>
<evidence type="ECO:0000256" key="10">
    <source>
        <dbReference type="ARBA" id="ARBA00022884"/>
    </source>
</evidence>
<gene>
    <name evidence="14" type="ordered locus">Dbac_1458</name>
</gene>
<protein>
    <submittedName>
        <fullName evidence="14">Polynucleotide adenylyltransferase region</fullName>
    </submittedName>
</protein>
<feature type="domain" description="CBS" evidence="13">
    <location>
        <begin position="322"/>
        <end position="379"/>
    </location>
</feature>
<dbReference type="AlphaFoldDB" id="C7LTJ5"/>
<proteinExistence type="inferred from homology"/>
<feature type="domain" description="CBS" evidence="13">
    <location>
        <begin position="385"/>
        <end position="443"/>
    </location>
</feature>
<keyword evidence="10 12" id="KW-0694">RNA-binding</keyword>
<comment type="cofactor">
    <cofactor evidence="1">
        <name>Mg(2+)</name>
        <dbReference type="ChEBI" id="CHEBI:18420"/>
    </cofactor>
</comment>
<dbReference type="Pfam" id="PF01743">
    <property type="entry name" value="PolyA_pol"/>
    <property type="match status" value="1"/>
</dbReference>
<dbReference type="GO" id="GO:0000166">
    <property type="term" value="F:nucleotide binding"/>
    <property type="evidence" value="ECO:0007669"/>
    <property type="project" value="UniProtKB-KW"/>
</dbReference>
<dbReference type="InterPro" id="IPR000644">
    <property type="entry name" value="CBS_dom"/>
</dbReference>
<organism evidence="14 15">
    <name type="scientific">Desulfomicrobium baculatum (strain DSM 4028 / VKM B-1378 / X)</name>
    <name type="common">Desulfovibrio baculatus</name>
    <dbReference type="NCBI Taxonomy" id="525897"/>
    <lineage>
        <taxon>Bacteria</taxon>
        <taxon>Pseudomonadati</taxon>
        <taxon>Thermodesulfobacteriota</taxon>
        <taxon>Desulfovibrionia</taxon>
        <taxon>Desulfovibrionales</taxon>
        <taxon>Desulfomicrobiaceae</taxon>
        <taxon>Desulfomicrobium</taxon>
    </lineage>
</organism>
<dbReference type="Gene3D" id="3.10.310.30">
    <property type="match status" value="1"/>
</dbReference>
<dbReference type="Proteomes" id="UP000002216">
    <property type="component" value="Chromosome"/>
</dbReference>
<dbReference type="eggNOG" id="COG0617">
    <property type="taxonomic scope" value="Bacteria"/>
</dbReference>
<evidence type="ECO:0000256" key="12">
    <source>
        <dbReference type="RuleBase" id="RU003953"/>
    </source>
</evidence>
<evidence type="ECO:0000313" key="15">
    <source>
        <dbReference type="Proteomes" id="UP000002216"/>
    </source>
</evidence>
<dbReference type="HOGENOM" id="CLU_015961_5_0_7"/>
<dbReference type="CDD" id="cd17772">
    <property type="entry name" value="CBS_pair_DHH_polyA_Pol_assoc"/>
    <property type="match status" value="1"/>
</dbReference>
<keyword evidence="8" id="KW-0547">Nucleotide-binding</keyword>
<evidence type="ECO:0000256" key="6">
    <source>
        <dbReference type="ARBA" id="ARBA00022695"/>
    </source>
</evidence>
<evidence type="ECO:0000256" key="7">
    <source>
        <dbReference type="ARBA" id="ARBA00022723"/>
    </source>
</evidence>
<dbReference type="PANTHER" id="PTHR47788">
    <property type="entry name" value="POLYA POLYMERASE"/>
    <property type="match status" value="1"/>
</dbReference>
<dbReference type="Pfam" id="PF00571">
    <property type="entry name" value="CBS"/>
    <property type="match status" value="2"/>
</dbReference>
<dbReference type="CDD" id="cd05398">
    <property type="entry name" value="NT_ClassII-CCAase"/>
    <property type="match status" value="1"/>
</dbReference>
<dbReference type="GO" id="GO:0016779">
    <property type="term" value="F:nucleotidyltransferase activity"/>
    <property type="evidence" value="ECO:0007669"/>
    <property type="project" value="UniProtKB-KW"/>
</dbReference>
<dbReference type="RefSeq" id="WP_015773646.1">
    <property type="nucleotide sequence ID" value="NC_013173.1"/>
</dbReference>
<dbReference type="Gene3D" id="3.30.460.10">
    <property type="entry name" value="Beta Polymerase, domain 2"/>
    <property type="match status" value="1"/>
</dbReference>
<reference evidence="14 15" key="1">
    <citation type="journal article" date="2009" name="Stand. Genomic Sci.">
        <title>Complete genome sequence of Desulfomicrobium baculatum type strain (X).</title>
        <authorList>
            <person name="Copeland A."/>
            <person name="Spring S."/>
            <person name="Goker M."/>
            <person name="Schneider S."/>
            <person name="Lapidus A."/>
            <person name="Del Rio T.G."/>
            <person name="Tice H."/>
            <person name="Cheng J.F."/>
            <person name="Chen F."/>
            <person name="Nolan M."/>
            <person name="Bruce D."/>
            <person name="Goodwin L."/>
            <person name="Pitluck S."/>
            <person name="Ivanova N."/>
            <person name="Mavrommatis K."/>
            <person name="Ovchinnikova G."/>
            <person name="Pati A."/>
            <person name="Chen A."/>
            <person name="Palaniappan K."/>
            <person name="Land M."/>
            <person name="Hauser L."/>
            <person name="Chang Y.J."/>
            <person name="Jeffries C.C."/>
            <person name="Meincke L."/>
            <person name="Sims D."/>
            <person name="Brettin T."/>
            <person name="Detter J.C."/>
            <person name="Han C."/>
            <person name="Chain P."/>
            <person name="Bristow J."/>
            <person name="Eisen J.A."/>
            <person name="Markowitz V."/>
            <person name="Hugenholtz P."/>
            <person name="Kyrpides N.C."/>
            <person name="Klenk H.P."/>
            <person name="Lucas S."/>
        </authorList>
    </citation>
    <scope>NUCLEOTIDE SEQUENCE [LARGE SCALE GENOMIC DNA]</scope>
    <source>
        <strain evidence="15">DSM 4028 / VKM B-1378 / X</strain>
    </source>
</reference>
<dbReference type="InterPro" id="IPR043519">
    <property type="entry name" value="NT_sf"/>
</dbReference>
<keyword evidence="3" id="KW-0820">tRNA-binding</keyword>
<dbReference type="SUPFAM" id="SSF64182">
    <property type="entry name" value="DHH phosphoesterases"/>
    <property type="match status" value="1"/>
</dbReference>
<dbReference type="Gene3D" id="1.10.3090.10">
    <property type="entry name" value="cca-adding enzyme, domain 2"/>
    <property type="match status" value="1"/>
</dbReference>
<evidence type="ECO:0000256" key="4">
    <source>
        <dbReference type="ARBA" id="ARBA00022679"/>
    </source>
</evidence>
<evidence type="ECO:0000259" key="13">
    <source>
        <dbReference type="PROSITE" id="PS51371"/>
    </source>
</evidence>
<evidence type="ECO:0000313" key="14">
    <source>
        <dbReference type="EMBL" id="ACU89552.1"/>
    </source>
</evidence>
<dbReference type="SUPFAM" id="SSF54631">
    <property type="entry name" value="CBS-domain pair"/>
    <property type="match status" value="1"/>
</dbReference>
<dbReference type="InterPro" id="IPR001667">
    <property type="entry name" value="DDH_dom"/>
</dbReference>
<dbReference type="Pfam" id="PF12627">
    <property type="entry name" value="PolyA_pol_RNAbd"/>
    <property type="match status" value="1"/>
</dbReference>
<dbReference type="InterPro" id="IPR032828">
    <property type="entry name" value="PolyA_RNA-bd"/>
</dbReference>
<dbReference type="Gene3D" id="3.90.1640.10">
    <property type="entry name" value="inorganic pyrophosphatase (n-terminal core)"/>
    <property type="match status" value="1"/>
</dbReference>
<comment type="similarity">
    <text evidence="2 12">Belongs to the tRNA nucleotidyltransferase/poly(A) polymerase family.</text>
</comment>
<keyword evidence="7" id="KW-0479">Metal-binding</keyword>
<dbReference type="GO" id="GO:0046872">
    <property type="term" value="F:metal ion binding"/>
    <property type="evidence" value="ECO:0007669"/>
    <property type="project" value="UniProtKB-KW"/>
</dbReference>
<dbReference type="PROSITE" id="PS51371">
    <property type="entry name" value="CBS"/>
    <property type="match status" value="2"/>
</dbReference>
<keyword evidence="9" id="KW-0460">Magnesium</keyword>
<dbReference type="Gene3D" id="3.10.580.10">
    <property type="entry name" value="CBS-domain"/>
    <property type="match status" value="1"/>
</dbReference>
<dbReference type="InterPro" id="IPR002646">
    <property type="entry name" value="PolA_pol_head_dom"/>
</dbReference>
<evidence type="ECO:0000256" key="11">
    <source>
        <dbReference type="PROSITE-ProRule" id="PRU00703"/>
    </source>
</evidence>
<dbReference type="InterPro" id="IPR038763">
    <property type="entry name" value="DHH_sf"/>
</dbReference>
<dbReference type="EMBL" id="CP001629">
    <property type="protein sequence ID" value="ACU89552.1"/>
    <property type="molecule type" value="Genomic_DNA"/>
</dbReference>
<dbReference type="InterPro" id="IPR052390">
    <property type="entry name" value="tRNA_nt/polyA_polymerase"/>
</dbReference>
<keyword evidence="5" id="KW-0819">tRNA processing</keyword>
<dbReference type="Pfam" id="PF01368">
    <property type="entry name" value="DHH"/>
    <property type="match status" value="1"/>
</dbReference>
<dbReference type="STRING" id="525897.Dbac_1458"/>
<keyword evidence="6 14" id="KW-0548">Nucleotidyltransferase</keyword>
<evidence type="ECO:0000256" key="9">
    <source>
        <dbReference type="ARBA" id="ARBA00022842"/>
    </source>
</evidence>
<dbReference type="eggNOG" id="COG2524">
    <property type="taxonomic scope" value="Bacteria"/>
</dbReference>
<sequence length="892" mass="100116">MTQPTSFKTVITCHANADFDALAAMIAVSKLYPDAALVFPGTQESSLKDYFIQSAMYLFNFKSLKDIDLQAVRLLVVVDTRQRSRLTHVEPLLALPDLSIHLYDHHPATDDALEASLDIYQPWGATTSIIVEKLREKSLTVSPDEATIMGLGIFEDTGGFTFKSTTEHDFKAAAWLRTMGMDLDVIRDIMSRELSTEQVAILSELIDSATTHTINGVDIVIAEVVLDAYVGDFALLTHKLMDMENIRVLFAVGHMGDRIQLVARSKVQEVDVGVVCSSFGGGGHAYAASASIKDRTISQVKDELFALLYSLINPQMVVKDFMSSPVVRIKATQSVAQAAEVMVRYGLKALPVVEYADQVCGIIENSVAEKAVGHGLGEERVTEYMLEDFLFVTEAQDLYQVMEIILGHRQRLVPVLREQELVGVITRTDLINLMIQEPARIPESLLSDKRQEKNIRQILLERLPKDIVSLLQLAGQTGQELGVEVYAVGGFVRDMLLGIPNDDIDLVVEGDGIVFAQNLGHKLAARVRSHLKFRTAVLILPSGQKIDVATARLEYYEYPAALPIVELSSLKMDLYRRDFSINTLAIHLCPPHFGRLVDFFGGQQDLKDGVIRVLHSLSFVEDPTRIIRAIRFEQRFQFKIGSQTERLIKNAVRLNIFQKLSGARIRHELRLLAEDSAPLDALIRMRDLGLLQEIHPLLHFPQTKEALLEEIEKIITWYKLLFREESPDIWIVYFLGLVSGFDTHQVQALTSRLKFPPKRTDLVESTRRQLRYVAMQLAQWGKNEGSLADLYEILSPLSLEGLLYTMAKQRKLELKKAISHYLTHLQDVGILVTGSDIKEMGLEPGPQFANILRAVKRAVLNAEVRTREEQLKYAKRMAGSLQGQRRAPKAVS</sequence>